<accession>A0A7C7ZE87</accession>
<dbReference type="EMBL" id="DUAV01000006">
    <property type="protein sequence ID" value="HIG63037.1"/>
    <property type="molecule type" value="Genomic_DNA"/>
</dbReference>
<evidence type="ECO:0000313" key="1">
    <source>
        <dbReference type="EMBL" id="HIG63037.1"/>
    </source>
</evidence>
<dbReference type="AlphaFoldDB" id="A0A7C7ZE87"/>
<organism evidence="1 2">
    <name type="scientific">Marine Group III euryarchaeote</name>
    <dbReference type="NCBI Taxonomy" id="2173149"/>
    <lineage>
        <taxon>Archaea</taxon>
        <taxon>Methanobacteriati</taxon>
        <taxon>Thermoplasmatota</taxon>
        <taxon>Thermoplasmata</taxon>
        <taxon>Candidatus Thermoprofundales</taxon>
    </lineage>
</organism>
<sequence>MGAILLLLWAGWAYAIPRTELGVETVYHHSYSGNFIQCRVTNEGTLAFSGLEIELSVWNDTLLVEQQSWRPGALAAHQSVKLPSLVYHEPSAFDYQLLLTIRFSDGNGPHELRWAYEIAEYGNLAWSETYRQV</sequence>
<evidence type="ECO:0008006" key="3">
    <source>
        <dbReference type="Google" id="ProtNLM"/>
    </source>
</evidence>
<protein>
    <recommendedName>
        <fullName evidence="3">DUF1616 domain-containing protein</fullName>
    </recommendedName>
</protein>
<evidence type="ECO:0000313" key="2">
    <source>
        <dbReference type="Proteomes" id="UP000589516"/>
    </source>
</evidence>
<proteinExistence type="predicted"/>
<dbReference type="Proteomes" id="UP000589516">
    <property type="component" value="Unassembled WGS sequence"/>
</dbReference>
<name>A0A7C7ZE87_9ARCH</name>
<gene>
    <name evidence="1" type="ORF">EYQ16_00735</name>
</gene>
<reference evidence="2" key="1">
    <citation type="journal article" date="2019" name="bioRxiv">
        <title>Genome diversification in globally distributed novel marine Proteobacteria is linked to environmental adaptation.</title>
        <authorList>
            <person name="Zhou Z."/>
            <person name="Tran P.Q."/>
            <person name="Kieft K."/>
            <person name="Anantharaman K."/>
        </authorList>
    </citation>
    <scope>NUCLEOTIDE SEQUENCE [LARGE SCALE GENOMIC DNA]</scope>
</reference>
<comment type="caution">
    <text evidence="1">The sequence shown here is derived from an EMBL/GenBank/DDBJ whole genome shotgun (WGS) entry which is preliminary data.</text>
</comment>